<dbReference type="Gene3D" id="3.90.1150.10">
    <property type="entry name" value="Aspartate Aminotransferase, domain 1"/>
    <property type="match status" value="1"/>
</dbReference>
<keyword evidence="5" id="KW-1185">Reference proteome</keyword>
<dbReference type="GO" id="GO:0016829">
    <property type="term" value="F:lyase activity"/>
    <property type="evidence" value="ECO:0007669"/>
    <property type="project" value="UniProtKB-KW"/>
</dbReference>
<evidence type="ECO:0000313" key="5">
    <source>
        <dbReference type="Proteomes" id="UP000523087"/>
    </source>
</evidence>
<name>A0A7V9Z850_9BACL</name>
<dbReference type="AlphaFoldDB" id="A0A7V9Z850"/>
<keyword evidence="2" id="KW-0663">Pyridoxal phosphate</keyword>
<dbReference type="Pfam" id="PF00266">
    <property type="entry name" value="Aminotran_5"/>
    <property type="match status" value="1"/>
</dbReference>
<reference evidence="4 5" key="1">
    <citation type="submission" date="2020-07" db="EMBL/GenBank/DDBJ databases">
        <title>Genomic Encyclopedia of Type Strains, Phase IV (KMG-IV): sequencing the most valuable type-strain genomes for metagenomic binning, comparative biology and taxonomic classification.</title>
        <authorList>
            <person name="Goeker M."/>
        </authorList>
    </citation>
    <scope>NUCLEOTIDE SEQUENCE [LARGE SCALE GENOMIC DNA]</scope>
    <source>
        <strain evidence="4 5">DSM 15730</strain>
    </source>
</reference>
<evidence type="ECO:0000313" key="4">
    <source>
        <dbReference type="EMBL" id="MBA2875812.1"/>
    </source>
</evidence>
<dbReference type="RefSeq" id="WP_181556594.1">
    <property type="nucleotide sequence ID" value="NZ_CP064060.1"/>
</dbReference>
<dbReference type="Proteomes" id="UP000523087">
    <property type="component" value="Unassembled WGS sequence"/>
</dbReference>
<organism evidence="4 5">
    <name type="scientific">Thermaerobacillus caldiproteolyticus</name>
    <dbReference type="NCBI Taxonomy" id="247480"/>
    <lineage>
        <taxon>Bacteria</taxon>
        <taxon>Bacillati</taxon>
        <taxon>Bacillota</taxon>
        <taxon>Bacilli</taxon>
        <taxon>Bacillales</taxon>
        <taxon>Anoxybacillaceae</taxon>
        <taxon>Thermaerobacillus</taxon>
    </lineage>
</organism>
<dbReference type="PANTHER" id="PTHR43586:SF8">
    <property type="entry name" value="CYSTEINE DESULFURASE 1, CHLOROPLASTIC"/>
    <property type="match status" value="1"/>
</dbReference>
<comment type="cofactor">
    <cofactor evidence="1">
        <name>pyridoxal 5'-phosphate</name>
        <dbReference type="ChEBI" id="CHEBI:597326"/>
    </cofactor>
</comment>
<evidence type="ECO:0000256" key="2">
    <source>
        <dbReference type="ARBA" id="ARBA00022898"/>
    </source>
</evidence>
<keyword evidence="4" id="KW-0456">Lyase</keyword>
<evidence type="ECO:0000259" key="3">
    <source>
        <dbReference type="Pfam" id="PF00266"/>
    </source>
</evidence>
<accession>A0A7V9Z850</accession>
<gene>
    <name evidence="4" type="ORF">HNR31_002606</name>
</gene>
<dbReference type="PANTHER" id="PTHR43586">
    <property type="entry name" value="CYSTEINE DESULFURASE"/>
    <property type="match status" value="1"/>
</dbReference>
<comment type="caution">
    <text evidence="4">The sequence shown here is derived from an EMBL/GenBank/DDBJ whole genome shotgun (WGS) entry which is preliminary data.</text>
</comment>
<dbReference type="EMBL" id="JACDUT010000008">
    <property type="protein sequence ID" value="MBA2875812.1"/>
    <property type="molecule type" value="Genomic_DNA"/>
</dbReference>
<feature type="domain" description="Aminotransferase class V" evidence="3">
    <location>
        <begin position="46"/>
        <end position="454"/>
    </location>
</feature>
<evidence type="ECO:0000256" key="1">
    <source>
        <dbReference type="ARBA" id="ARBA00001933"/>
    </source>
</evidence>
<sequence>MEIKATIGDTTFICRGELEAYFQPFREATIGTNYPFTSPFGQQRMIYADWTASGRLYKPIEQKIIEELGPYVANTHTESNIASTKITLAYKQAKEIIKHHVNAGQDDILIMEGSGMTGAINKLQRLLGLRVPEQLKSYIQLPEDKRPIIFITHMEHHSNMLSWMETIGDVVTIRPTANGDVDIDHLQELLQQYAHRPLKIGAFTACSNVTGIQTPYHTLAKVMHEHGGICFIDFAASAPYVSINMHPDDPLEQLDGIYFSPHKFLGGPGSAGVLIFNARLYKNRIPDHPGGGTVLWTNPWGEYQYVDDIESREDGGTPPFLQTIKAALAIKLKEKMGVDRILQREKELATLLLSHMKRIPGVRILEGKREDRLGIVSFIIEGMHYNLVVKVLNDRFGIQVRGGCSCAGPYGHYLLNIDQATSHEIMKQVKAGNLLYKPGWVRISVHPIMTNEEIYEIVRAIRLITRHKGEWKQEYMYDQTKNEFYHHQDDRDVRQLFAL</sequence>
<dbReference type="InterPro" id="IPR015422">
    <property type="entry name" value="PyrdxlP-dep_Trfase_small"/>
</dbReference>
<dbReference type="InterPro" id="IPR000192">
    <property type="entry name" value="Aminotrans_V_dom"/>
</dbReference>
<protein>
    <submittedName>
        <fullName evidence="4">Selenocysteine lyase/cysteine desulfurase</fullName>
    </submittedName>
</protein>
<dbReference type="InterPro" id="IPR015424">
    <property type="entry name" value="PyrdxlP-dep_Trfase"/>
</dbReference>
<dbReference type="Gene3D" id="3.40.640.10">
    <property type="entry name" value="Type I PLP-dependent aspartate aminotransferase-like (Major domain)"/>
    <property type="match status" value="1"/>
</dbReference>
<dbReference type="SUPFAM" id="SSF53383">
    <property type="entry name" value="PLP-dependent transferases"/>
    <property type="match status" value="1"/>
</dbReference>
<dbReference type="InterPro" id="IPR015421">
    <property type="entry name" value="PyrdxlP-dep_Trfase_major"/>
</dbReference>
<proteinExistence type="predicted"/>